<dbReference type="InParanoid" id="A2GKB3"/>
<keyword evidence="2" id="KW-1185">Reference proteome</keyword>
<gene>
    <name evidence="1" type="ORF">TVAG_580340</name>
</gene>
<evidence type="ECO:0000313" key="2">
    <source>
        <dbReference type="Proteomes" id="UP000001542"/>
    </source>
</evidence>
<dbReference type="Proteomes" id="UP000001542">
    <property type="component" value="Unassembled WGS sequence"/>
</dbReference>
<reference evidence="1" key="2">
    <citation type="journal article" date="2007" name="Science">
        <title>Draft genome sequence of the sexually transmitted pathogen Trichomonas vaginalis.</title>
        <authorList>
            <person name="Carlton J.M."/>
            <person name="Hirt R.P."/>
            <person name="Silva J.C."/>
            <person name="Delcher A.L."/>
            <person name="Schatz M."/>
            <person name="Zhao Q."/>
            <person name="Wortman J.R."/>
            <person name="Bidwell S.L."/>
            <person name="Alsmark U.C.M."/>
            <person name="Besteiro S."/>
            <person name="Sicheritz-Ponten T."/>
            <person name="Noel C.J."/>
            <person name="Dacks J.B."/>
            <person name="Foster P.G."/>
            <person name="Simillion C."/>
            <person name="Van de Peer Y."/>
            <person name="Miranda-Saavedra D."/>
            <person name="Barton G.J."/>
            <person name="Westrop G.D."/>
            <person name="Mueller S."/>
            <person name="Dessi D."/>
            <person name="Fiori P.L."/>
            <person name="Ren Q."/>
            <person name="Paulsen I."/>
            <person name="Zhang H."/>
            <person name="Bastida-Corcuera F.D."/>
            <person name="Simoes-Barbosa A."/>
            <person name="Brown M.T."/>
            <person name="Hayes R.D."/>
            <person name="Mukherjee M."/>
            <person name="Okumura C.Y."/>
            <person name="Schneider R."/>
            <person name="Smith A.J."/>
            <person name="Vanacova S."/>
            <person name="Villalvazo M."/>
            <person name="Haas B.J."/>
            <person name="Pertea M."/>
            <person name="Feldblyum T.V."/>
            <person name="Utterback T.R."/>
            <person name="Shu C.L."/>
            <person name="Osoegawa K."/>
            <person name="de Jong P.J."/>
            <person name="Hrdy I."/>
            <person name="Horvathova L."/>
            <person name="Zubacova Z."/>
            <person name="Dolezal P."/>
            <person name="Malik S.B."/>
            <person name="Logsdon J.M. Jr."/>
            <person name="Henze K."/>
            <person name="Gupta A."/>
            <person name="Wang C.C."/>
            <person name="Dunne R.L."/>
            <person name="Upcroft J.A."/>
            <person name="Upcroft P."/>
            <person name="White O."/>
            <person name="Salzberg S.L."/>
            <person name="Tang P."/>
            <person name="Chiu C.-H."/>
            <person name="Lee Y.-S."/>
            <person name="Embley T.M."/>
            <person name="Coombs G.H."/>
            <person name="Mottram J.C."/>
            <person name="Tachezy J."/>
            <person name="Fraser-Liggett C.M."/>
            <person name="Johnson P.J."/>
        </authorList>
    </citation>
    <scope>NUCLEOTIDE SEQUENCE [LARGE SCALE GENOMIC DNA]</scope>
    <source>
        <strain evidence="1">G3</strain>
    </source>
</reference>
<dbReference type="RefSeq" id="XP_001295335.1">
    <property type="nucleotide sequence ID" value="XM_001295334.1"/>
</dbReference>
<accession>A2GKB3</accession>
<proteinExistence type="predicted"/>
<dbReference type="KEGG" id="tva:4740034"/>
<reference evidence="1" key="1">
    <citation type="submission" date="2006-10" db="EMBL/GenBank/DDBJ databases">
        <authorList>
            <person name="Amadeo P."/>
            <person name="Zhao Q."/>
            <person name="Wortman J."/>
            <person name="Fraser-Liggett C."/>
            <person name="Carlton J."/>
        </authorList>
    </citation>
    <scope>NUCLEOTIDE SEQUENCE</scope>
    <source>
        <strain evidence="1">G3</strain>
    </source>
</reference>
<dbReference type="VEuPathDB" id="TrichDB:TVAGG3_0154250"/>
<dbReference type="EMBL" id="DS116736">
    <property type="protein sequence ID" value="EAX82405.1"/>
    <property type="molecule type" value="Genomic_DNA"/>
</dbReference>
<dbReference type="VEuPathDB" id="TrichDB:TVAG_580340"/>
<sequence>MGSLLLSSLEERAIVKVLHLEVVGQGGGGGRGLQNFTFLLTSSKKALRLTELGEPVGGLGYVPV</sequence>
<dbReference type="AlphaFoldDB" id="A2GKB3"/>
<name>A2GKB3_TRIV3</name>
<evidence type="ECO:0000313" key="1">
    <source>
        <dbReference type="EMBL" id="EAX82405.1"/>
    </source>
</evidence>
<organism evidence="1 2">
    <name type="scientific">Trichomonas vaginalis (strain ATCC PRA-98 / G3)</name>
    <dbReference type="NCBI Taxonomy" id="412133"/>
    <lineage>
        <taxon>Eukaryota</taxon>
        <taxon>Metamonada</taxon>
        <taxon>Parabasalia</taxon>
        <taxon>Trichomonadida</taxon>
        <taxon>Trichomonadidae</taxon>
        <taxon>Trichomonas</taxon>
    </lineage>
</organism>
<protein>
    <submittedName>
        <fullName evidence="1">Uncharacterized protein</fullName>
    </submittedName>
</protein>